<keyword evidence="1" id="KW-0732">Signal</keyword>
<proteinExistence type="predicted"/>
<dbReference type="InterPro" id="IPR050904">
    <property type="entry name" value="Adhesion/Biosynth-related"/>
</dbReference>
<dbReference type="PROSITE" id="PS50213">
    <property type="entry name" value="FAS1"/>
    <property type="match status" value="2"/>
</dbReference>
<dbReference type="InterPro" id="IPR000782">
    <property type="entry name" value="FAS1_domain"/>
</dbReference>
<evidence type="ECO:0000256" key="1">
    <source>
        <dbReference type="SAM" id="SignalP"/>
    </source>
</evidence>
<protein>
    <recommendedName>
        <fullName evidence="2">FAS1 domain-containing protein</fullName>
    </recommendedName>
</protein>
<feature type="domain" description="FAS1" evidence="2">
    <location>
        <begin position="30"/>
        <end position="178"/>
    </location>
</feature>
<dbReference type="AlphaFoldDB" id="A0A383W3V1"/>
<reference evidence="3 4" key="1">
    <citation type="submission" date="2016-10" db="EMBL/GenBank/DDBJ databases">
        <authorList>
            <person name="Cai Z."/>
        </authorList>
    </citation>
    <scope>NUCLEOTIDE SEQUENCE [LARGE SCALE GENOMIC DNA]</scope>
</reference>
<dbReference type="SUPFAM" id="SSF82153">
    <property type="entry name" value="FAS1 domain"/>
    <property type="match status" value="2"/>
</dbReference>
<accession>A0A383W3V1</accession>
<organism evidence="3 4">
    <name type="scientific">Tetradesmus obliquus</name>
    <name type="common">Green alga</name>
    <name type="synonym">Acutodesmus obliquus</name>
    <dbReference type="NCBI Taxonomy" id="3088"/>
    <lineage>
        <taxon>Eukaryota</taxon>
        <taxon>Viridiplantae</taxon>
        <taxon>Chlorophyta</taxon>
        <taxon>core chlorophytes</taxon>
        <taxon>Chlorophyceae</taxon>
        <taxon>CS clade</taxon>
        <taxon>Sphaeropleales</taxon>
        <taxon>Scenedesmaceae</taxon>
        <taxon>Tetradesmus</taxon>
    </lineage>
</organism>
<feature type="domain" description="FAS1" evidence="2">
    <location>
        <begin position="184"/>
        <end position="335"/>
    </location>
</feature>
<dbReference type="EMBL" id="FNXT01001081">
    <property type="protein sequence ID" value="SZX71843.1"/>
    <property type="molecule type" value="Genomic_DNA"/>
</dbReference>
<sequence>MKLWCFAVLLGCAVCAAGQADKAPPKVLGTGATVTDRLKQNGFSLFLQLLPIAGITRTNPTAAFTIMAPTDEALKTWMGKMNLTMAELKERPGLVAAVVAYHVIPRVKANKGTLTSAKPLPDNTNPILGLTADGVYHLRFYLENGQVVIKDVQGNTARVVKPDIDAGYSVIHGIDKVMLSGDVYLTVKDFLTFHPSFDEMRLRLEKSGVIKDMKLADTVATVFAPTDEAFEAAGPALKKLTPQQLQQVLRYHVLLGEYTLPADLKPGQAYATALKGQPIKLTYTPITVNNKTGLDIDVVPAAGILGGTVHTDVAHVALANFFAKKTAIHGIDAVLLPNIRLPAGIASKPAAAAAAAAAAQPNRKGSATNGRRLLQRGFDRMSVGAMTTNSVAMTNTQSAIRAAVNGQISAAGAADEGLMQQQRSSVRCFNCLVNMPGDQSDWVGVGH</sequence>
<gene>
    <name evidence="3" type="ORF">BQ4739_LOCUS11953</name>
</gene>
<evidence type="ECO:0000313" key="3">
    <source>
        <dbReference type="EMBL" id="SZX71843.1"/>
    </source>
</evidence>
<evidence type="ECO:0000259" key="2">
    <source>
        <dbReference type="PROSITE" id="PS50213"/>
    </source>
</evidence>
<dbReference type="PANTHER" id="PTHR10900:SF77">
    <property type="entry name" value="FI19380P1"/>
    <property type="match status" value="1"/>
</dbReference>
<dbReference type="Pfam" id="PF02469">
    <property type="entry name" value="Fasciclin"/>
    <property type="match status" value="2"/>
</dbReference>
<dbReference type="PANTHER" id="PTHR10900">
    <property type="entry name" value="PERIOSTIN-RELATED"/>
    <property type="match status" value="1"/>
</dbReference>
<dbReference type="Proteomes" id="UP000256970">
    <property type="component" value="Unassembled WGS sequence"/>
</dbReference>
<dbReference type="STRING" id="3088.A0A383W3V1"/>
<feature type="signal peptide" evidence="1">
    <location>
        <begin position="1"/>
        <end position="20"/>
    </location>
</feature>
<keyword evidence="4" id="KW-1185">Reference proteome</keyword>
<feature type="chain" id="PRO_5016946329" description="FAS1 domain-containing protein" evidence="1">
    <location>
        <begin position="21"/>
        <end position="447"/>
    </location>
</feature>
<dbReference type="SMART" id="SM00554">
    <property type="entry name" value="FAS1"/>
    <property type="match status" value="2"/>
</dbReference>
<evidence type="ECO:0000313" key="4">
    <source>
        <dbReference type="Proteomes" id="UP000256970"/>
    </source>
</evidence>
<dbReference type="Gene3D" id="2.30.180.10">
    <property type="entry name" value="FAS1 domain"/>
    <property type="match status" value="2"/>
</dbReference>
<dbReference type="GO" id="GO:0005615">
    <property type="term" value="C:extracellular space"/>
    <property type="evidence" value="ECO:0007669"/>
    <property type="project" value="TreeGrafter"/>
</dbReference>
<dbReference type="InterPro" id="IPR036378">
    <property type="entry name" value="FAS1_dom_sf"/>
</dbReference>
<name>A0A383W3V1_TETOB</name>